<dbReference type="AlphaFoldDB" id="A0A9N8EVP3"/>
<protein>
    <submittedName>
        <fullName evidence="2">Uncharacterized protein</fullName>
    </submittedName>
</protein>
<name>A0A9N8EVP3_9STRA</name>
<feature type="compositionally biased region" description="Low complexity" evidence="1">
    <location>
        <begin position="280"/>
        <end position="294"/>
    </location>
</feature>
<keyword evidence="3" id="KW-1185">Reference proteome</keyword>
<feature type="compositionally biased region" description="Low complexity" evidence="1">
    <location>
        <begin position="90"/>
        <end position="103"/>
    </location>
</feature>
<proteinExistence type="predicted"/>
<accession>A0A9N8EVP3</accession>
<feature type="region of interest" description="Disordered" evidence="1">
    <location>
        <begin position="31"/>
        <end position="67"/>
    </location>
</feature>
<dbReference type="Proteomes" id="UP001153069">
    <property type="component" value="Unassembled WGS sequence"/>
</dbReference>
<dbReference type="EMBL" id="CAICTM010002147">
    <property type="protein sequence ID" value="CAB9528111.1"/>
    <property type="molecule type" value="Genomic_DNA"/>
</dbReference>
<feature type="region of interest" description="Disordered" evidence="1">
    <location>
        <begin position="161"/>
        <end position="181"/>
    </location>
</feature>
<comment type="caution">
    <text evidence="2">The sequence shown here is derived from an EMBL/GenBank/DDBJ whole genome shotgun (WGS) entry which is preliminary data.</text>
</comment>
<evidence type="ECO:0000313" key="2">
    <source>
        <dbReference type="EMBL" id="CAB9528111.1"/>
    </source>
</evidence>
<gene>
    <name evidence="2" type="ORF">SEMRO_2149_G316600.1</name>
</gene>
<feature type="region of interest" description="Disordered" evidence="1">
    <location>
        <begin position="84"/>
        <end position="107"/>
    </location>
</feature>
<organism evidence="2 3">
    <name type="scientific">Seminavis robusta</name>
    <dbReference type="NCBI Taxonomy" id="568900"/>
    <lineage>
        <taxon>Eukaryota</taxon>
        <taxon>Sar</taxon>
        <taxon>Stramenopiles</taxon>
        <taxon>Ochrophyta</taxon>
        <taxon>Bacillariophyta</taxon>
        <taxon>Bacillariophyceae</taxon>
        <taxon>Bacillariophycidae</taxon>
        <taxon>Naviculales</taxon>
        <taxon>Naviculaceae</taxon>
        <taxon>Seminavis</taxon>
    </lineage>
</organism>
<feature type="compositionally biased region" description="Polar residues" evidence="1">
    <location>
        <begin position="254"/>
        <end position="267"/>
    </location>
</feature>
<feature type="region of interest" description="Disordered" evidence="1">
    <location>
        <begin position="254"/>
        <end position="303"/>
    </location>
</feature>
<evidence type="ECO:0000313" key="3">
    <source>
        <dbReference type="Proteomes" id="UP001153069"/>
    </source>
</evidence>
<feature type="compositionally biased region" description="Basic residues" evidence="1">
    <location>
        <begin position="166"/>
        <end position="175"/>
    </location>
</feature>
<sequence>MNRSSTNLTREEMANFKTALSLVVVKKRFEARQEEEAQRRRRLQARLTPSNTSSSKKKRPPPPPAVVEETKRLRTMDSLVFAYDNDKDNSATPTSTTTTTSSSMMEVQSKQREHLDAMMTMAIRIANNNKNKTALDALTNHLVQQVSFAFDVAHKMKQTSTATTRKATKTKKKQKTPPAPDQWIADWARDSLRQHKNDDEDSNVDAVFCVWQRMLFGGQQTTATNRMRASCRQLFLQVFCSLLQELRIADGSLVSSQENPTSGVSTTDNKKQHTAKKMRSSLSNRSSANNRNNNKTTQRVSFKSTTTTYTISSNNRPMLAPWQRLFAVAAASQQHAHENNNEKNPWLVQGLRLVQQIVLVNTPEQSPQMHHLLHPISFLPPNDLIHWYTTKAAERLPVVPHRTYGNYPGVEPTKNGALGTGAQLMTMVALYQALKLQQQQQENAVSRKM</sequence>
<reference evidence="2" key="1">
    <citation type="submission" date="2020-06" db="EMBL/GenBank/DDBJ databases">
        <authorList>
            <consortium name="Plant Systems Biology data submission"/>
        </authorList>
    </citation>
    <scope>NUCLEOTIDE SEQUENCE</scope>
    <source>
        <strain evidence="2">D6</strain>
    </source>
</reference>
<feature type="compositionally biased region" description="Low complexity" evidence="1">
    <location>
        <begin position="45"/>
        <end position="54"/>
    </location>
</feature>
<evidence type="ECO:0000256" key="1">
    <source>
        <dbReference type="SAM" id="MobiDB-lite"/>
    </source>
</evidence>